<evidence type="ECO:0000259" key="4">
    <source>
        <dbReference type="Pfam" id="PF00933"/>
    </source>
</evidence>
<sequence>MTLREQIGQLFMMGFTGTTVTKDLASFLAASKPGGVIFFRRNLESVQQIVDLTNGLQKLSPAQPLLIAIDQEGGRVSRLPAEFTIFPPCGQLGQCNSSELAYSAAATIAKELRAVGINMNMAPVLDVNSNPDNPVIGDRAFGAAPELVGEMGLATIGGLQDNMVVACGKHFPGHGDTATDSHKELPVVDAGLHRLRETEFPPFQQAIRYGVSSLMTAHVLYRALDPEAPATLSSAVIERLLREEFRYEGVVFTDDLEMHAIIDHDGIGEAAVRSFVAGCDVLLICKDQDRVMTAMQAMERAVNDGRITQDRLAQSLARVAKLKARYLHPYKPVTISDARLVVGCRSHKVLLDSWHKAYARIPQPKSVETVQATSSHDSPVTHV</sequence>
<dbReference type="InterPro" id="IPR036962">
    <property type="entry name" value="Glyco_hydro_3_N_sf"/>
</dbReference>
<keyword evidence="2 5" id="KW-0378">Hydrolase</keyword>
<evidence type="ECO:0000313" key="5">
    <source>
        <dbReference type="EMBL" id="CBK40027.1"/>
    </source>
</evidence>
<dbReference type="Gene3D" id="3.20.20.300">
    <property type="entry name" value="Glycoside hydrolase, family 3, N-terminal domain"/>
    <property type="match status" value="1"/>
</dbReference>
<dbReference type="Pfam" id="PF00933">
    <property type="entry name" value="Glyco_hydro_3"/>
    <property type="match status" value="1"/>
</dbReference>
<dbReference type="OrthoDB" id="9805821at2"/>
<accession>D8P9W8</accession>
<evidence type="ECO:0000256" key="3">
    <source>
        <dbReference type="ARBA" id="ARBA00023295"/>
    </source>
</evidence>
<dbReference type="PANTHER" id="PTHR30480:SF16">
    <property type="entry name" value="GLYCOSIDE HYDROLASE FAMILY 3 DOMAIN PROTEIN"/>
    <property type="match status" value="1"/>
</dbReference>
<reference evidence="5 6" key="1">
    <citation type="journal article" date="2010" name="Proc. Natl. Acad. Sci. U.S.A.">
        <title>A Nitrospira metagenome illuminates the physiology and evolution of globally important nitrite-oxidizing bacteria.</title>
        <authorList>
            <person name="Lucker S."/>
            <person name="Wagner M."/>
            <person name="Maixner F."/>
            <person name="Pelletier E."/>
            <person name="Koch H."/>
            <person name="Vacherie B."/>
            <person name="Rattei T."/>
            <person name="Sinninghe Damste J."/>
            <person name="Spieck E."/>
            <person name="Le Paslier D."/>
            <person name="Daims H."/>
        </authorList>
    </citation>
    <scope>NUCLEOTIDE SEQUENCE [LARGE SCALE GENOMIC DNA]</scope>
</reference>
<name>D8P9W8_9BACT</name>
<dbReference type="EMBL" id="FP929003">
    <property type="protein sequence ID" value="CBK40027.1"/>
    <property type="molecule type" value="Genomic_DNA"/>
</dbReference>
<dbReference type="eggNOG" id="COG1472">
    <property type="taxonomic scope" value="Bacteria"/>
</dbReference>
<evidence type="ECO:0000256" key="1">
    <source>
        <dbReference type="ARBA" id="ARBA00005336"/>
    </source>
</evidence>
<dbReference type="GO" id="GO:0009254">
    <property type="term" value="P:peptidoglycan turnover"/>
    <property type="evidence" value="ECO:0007669"/>
    <property type="project" value="TreeGrafter"/>
</dbReference>
<keyword evidence="3 5" id="KW-0326">Glycosidase</keyword>
<evidence type="ECO:0000256" key="2">
    <source>
        <dbReference type="ARBA" id="ARBA00022801"/>
    </source>
</evidence>
<proteinExistence type="inferred from homology"/>
<organism evidence="5 6">
    <name type="scientific">Nitrospira defluvii</name>
    <dbReference type="NCBI Taxonomy" id="330214"/>
    <lineage>
        <taxon>Bacteria</taxon>
        <taxon>Pseudomonadati</taxon>
        <taxon>Nitrospirota</taxon>
        <taxon>Nitrospiria</taxon>
        <taxon>Nitrospirales</taxon>
        <taxon>Nitrospiraceae</taxon>
        <taxon>Nitrospira</taxon>
    </lineage>
</organism>
<dbReference type="PANTHER" id="PTHR30480">
    <property type="entry name" value="BETA-HEXOSAMINIDASE-RELATED"/>
    <property type="match status" value="1"/>
</dbReference>
<gene>
    <name evidence="5" type="primary">nagZ</name>
    <name evidence="5" type="ORF">NIDE0246</name>
</gene>
<dbReference type="KEGG" id="nde:NIDE0246"/>
<keyword evidence="6" id="KW-1185">Reference proteome</keyword>
<dbReference type="InterPro" id="IPR001764">
    <property type="entry name" value="Glyco_hydro_3_N"/>
</dbReference>
<dbReference type="InterPro" id="IPR017853">
    <property type="entry name" value="GH"/>
</dbReference>
<protein>
    <submittedName>
        <fullName evidence="5">Beta-N-acetylglucosaminidase</fullName>
        <ecNumber evidence="5">3.2.1.52</ecNumber>
    </submittedName>
</protein>
<dbReference type="EC" id="3.2.1.52" evidence="5"/>
<dbReference type="GO" id="GO:0004563">
    <property type="term" value="F:beta-N-acetylhexosaminidase activity"/>
    <property type="evidence" value="ECO:0007669"/>
    <property type="project" value="UniProtKB-EC"/>
</dbReference>
<dbReference type="AlphaFoldDB" id="D8P9W8"/>
<dbReference type="HOGENOM" id="CLU_008392_0_2_0"/>
<dbReference type="GO" id="GO:0005975">
    <property type="term" value="P:carbohydrate metabolic process"/>
    <property type="evidence" value="ECO:0007669"/>
    <property type="project" value="InterPro"/>
</dbReference>
<dbReference type="STRING" id="330214.NIDE0246"/>
<evidence type="ECO:0000313" key="6">
    <source>
        <dbReference type="Proteomes" id="UP000001660"/>
    </source>
</evidence>
<dbReference type="Proteomes" id="UP000001660">
    <property type="component" value="Chromosome"/>
</dbReference>
<dbReference type="SUPFAM" id="SSF51445">
    <property type="entry name" value="(Trans)glycosidases"/>
    <property type="match status" value="1"/>
</dbReference>
<comment type="similarity">
    <text evidence="1">Belongs to the glycosyl hydrolase 3 family.</text>
</comment>
<feature type="domain" description="Glycoside hydrolase family 3 N-terminal" evidence="4">
    <location>
        <begin position="2"/>
        <end position="322"/>
    </location>
</feature>
<dbReference type="CAZy" id="GH3">
    <property type="family name" value="Glycoside Hydrolase Family 3"/>
</dbReference>
<dbReference type="NCBIfam" id="NF003740">
    <property type="entry name" value="PRK05337.1"/>
    <property type="match status" value="1"/>
</dbReference>
<dbReference type="InterPro" id="IPR050226">
    <property type="entry name" value="NagZ_Beta-hexosaminidase"/>
</dbReference>